<evidence type="ECO:0000313" key="3">
    <source>
        <dbReference type="EMBL" id="MFB9732519.1"/>
    </source>
</evidence>
<sequence length="388" mass="40765">MKLPRLTAAVALTSALALSACTGGDGSSDASSADDATGATATDGPATTAGPDADGATATSEGADADDSTATADVAATSGDTEDETVAMSTDEATAVMSVEDAEQVAATILERRHAALRGDGDEVVDDHRKSVMGSARDAAEAADVLEAVNGESAEAEMDAPAEPNVLAISREDGELPQFLLVQTVPDDGVPVLHLMESRTGEQEDFRIIWEAPMLPGTSVPTFDPRSVGTPVLREGKGDLLVAPRDTLKEIAAYTSWPQPEEIPEYRTHGYSPAVRDAAEEQAAAVEGRATLQERNWLISDDTKTLLFEDGSAFVIGTLLRDTTFTVEPDVVLTPPEAFTTLAGIDEVTEEAVLRTMVFMGVRVPAEGEEFTPEMIAVREQLVEAWGS</sequence>
<evidence type="ECO:0008006" key="5">
    <source>
        <dbReference type="Google" id="ProtNLM"/>
    </source>
</evidence>
<accession>A0ABV5V3Z7</accession>
<comment type="caution">
    <text evidence="3">The sequence shown here is derived from an EMBL/GenBank/DDBJ whole genome shotgun (WGS) entry which is preliminary data.</text>
</comment>
<keyword evidence="2" id="KW-0732">Signal</keyword>
<evidence type="ECO:0000256" key="1">
    <source>
        <dbReference type="SAM" id="MobiDB-lite"/>
    </source>
</evidence>
<feature type="chain" id="PRO_5047341307" description="Lipoprotein" evidence="2">
    <location>
        <begin position="20"/>
        <end position="388"/>
    </location>
</feature>
<dbReference type="Proteomes" id="UP001589613">
    <property type="component" value="Unassembled WGS sequence"/>
</dbReference>
<feature type="region of interest" description="Disordered" evidence="1">
    <location>
        <begin position="21"/>
        <end position="85"/>
    </location>
</feature>
<protein>
    <recommendedName>
        <fullName evidence="5">Lipoprotein</fullName>
    </recommendedName>
</protein>
<feature type="signal peptide" evidence="2">
    <location>
        <begin position="1"/>
        <end position="19"/>
    </location>
</feature>
<reference evidence="3 4" key="1">
    <citation type="submission" date="2024-09" db="EMBL/GenBank/DDBJ databases">
        <authorList>
            <person name="Sun Q."/>
            <person name="Mori K."/>
        </authorList>
    </citation>
    <scope>NUCLEOTIDE SEQUENCE [LARGE SCALE GENOMIC DNA]</scope>
    <source>
        <strain evidence="3 4">JCM 12763</strain>
    </source>
</reference>
<proteinExistence type="predicted"/>
<gene>
    <name evidence="3" type="ORF">ACFFN0_10745</name>
</gene>
<feature type="compositionally biased region" description="Low complexity" evidence="1">
    <location>
        <begin position="21"/>
        <end position="79"/>
    </location>
</feature>
<evidence type="ECO:0000313" key="4">
    <source>
        <dbReference type="Proteomes" id="UP001589613"/>
    </source>
</evidence>
<dbReference type="PROSITE" id="PS51257">
    <property type="entry name" value="PROKAR_LIPOPROTEIN"/>
    <property type="match status" value="1"/>
</dbReference>
<keyword evidence="4" id="KW-1185">Reference proteome</keyword>
<organism evidence="3 4">
    <name type="scientific">Ornithinimicrobium kibberense</name>
    <dbReference type="NCBI Taxonomy" id="282060"/>
    <lineage>
        <taxon>Bacteria</taxon>
        <taxon>Bacillati</taxon>
        <taxon>Actinomycetota</taxon>
        <taxon>Actinomycetes</taxon>
        <taxon>Micrococcales</taxon>
        <taxon>Ornithinimicrobiaceae</taxon>
        <taxon>Ornithinimicrobium</taxon>
    </lineage>
</organism>
<name>A0ABV5V3Z7_9MICO</name>
<dbReference type="EMBL" id="JBHMAX010000019">
    <property type="protein sequence ID" value="MFB9732519.1"/>
    <property type="molecule type" value="Genomic_DNA"/>
</dbReference>
<dbReference type="RefSeq" id="WP_075957410.1">
    <property type="nucleotide sequence ID" value="NZ_JBHMAX010000019.1"/>
</dbReference>
<evidence type="ECO:0000256" key="2">
    <source>
        <dbReference type="SAM" id="SignalP"/>
    </source>
</evidence>